<name>A0A059A8P1_EUCGR</name>
<dbReference type="EMBL" id="KK198763">
    <property type="protein sequence ID" value="KCW50104.1"/>
    <property type="molecule type" value="Genomic_DNA"/>
</dbReference>
<reference evidence="1" key="1">
    <citation type="submission" date="2013-07" db="EMBL/GenBank/DDBJ databases">
        <title>The genome of Eucalyptus grandis.</title>
        <authorList>
            <person name="Schmutz J."/>
            <person name="Hayes R."/>
            <person name="Myburg A."/>
            <person name="Tuskan G."/>
            <person name="Grattapaglia D."/>
            <person name="Rokhsar D.S."/>
        </authorList>
    </citation>
    <scope>NUCLEOTIDE SEQUENCE</scope>
    <source>
        <tissue evidence="1">Leaf extractions</tissue>
    </source>
</reference>
<gene>
    <name evidence="1" type="ORF">EUGRSUZ_K03538</name>
</gene>
<organism evidence="1">
    <name type="scientific">Eucalyptus grandis</name>
    <name type="common">Flooded gum</name>
    <dbReference type="NCBI Taxonomy" id="71139"/>
    <lineage>
        <taxon>Eukaryota</taxon>
        <taxon>Viridiplantae</taxon>
        <taxon>Streptophyta</taxon>
        <taxon>Embryophyta</taxon>
        <taxon>Tracheophyta</taxon>
        <taxon>Spermatophyta</taxon>
        <taxon>Magnoliopsida</taxon>
        <taxon>eudicotyledons</taxon>
        <taxon>Gunneridae</taxon>
        <taxon>Pentapetalae</taxon>
        <taxon>rosids</taxon>
        <taxon>malvids</taxon>
        <taxon>Myrtales</taxon>
        <taxon>Myrtaceae</taxon>
        <taxon>Myrtoideae</taxon>
        <taxon>Eucalypteae</taxon>
        <taxon>Eucalyptus</taxon>
    </lineage>
</organism>
<dbReference type="Gramene" id="KCW50104">
    <property type="protein sequence ID" value="KCW50104"/>
    <property type="gene ID" value="EUGRSUZ_K03538"/>
</dbReference>
<accession>A0A059A8P1</accession>
<dbReference type="AlphaFoldDB" id="A0A059A8P1"/>
<sequence length="67" mass="8035">MRFSLELSLSNSKHYAQHQAQMPQCFWKHMVPCSCSTQEFSVSLQLDYQKLQFVKDLHDEKWILEDD</sequence>
<dbReference type="InParanoid" id="A0A059A8P1"/>
<proteinExistence type="predicted"/>
<evidence type="ECO:0000313" key="1">
    <source>
        <dbReference type="EMBL" id="KCW50104.1"/>
    </source>
</evidence>
<protein>
    <submittedName>
        <fullName evidence="1">Uncharacterized protein</fullName>
    </submittedName>
</protein>